<dbReference type="EMBL" id="CP101988">
    <property type="protein sequence ID" value="UUI75029.1"/>
    <property type="molecule type" value="Genomic_DNA"/>
</dbReference>
<dbReference type="InterPro" id="IPR052902">
    <property type="entry name" value="ABC-2_transporter"/>
</dbReference>
<protein>
    <recommendedName>
        <fullName evidence="6">Transport permease protein</fullName>
    </recommendedName>
</protein>
<keyword evidence="2 6" id="KW-0812">Transmembrane</keyword>
<evidence type="ECO:0000256" key="2">
    <source>
        <dbReference type="ARBA" id="ARBA00022692"/>
    </source>
</evidence>
<dbReference type="PIRSF" id="PIRSF006648">
    <property type="entry name" value="DrrB"/>
    <property type="match status" value="1"/>
</dbReference>
<dbReference type="RefSeq" id="WP_227570088.1">
    <property type="nucleotide sequence ID" value="NZ_CP101988.1"/>
</dbReference>
<dbReference type="InterPro" id="IPR013525">
    <property type="entry name" value="ABC2_TM"/>
</dbReference>
<keyword evidence="4 6" id="KW-0472">Membrane</keyword>
<feature type="transmembrane region" description="Helical" evidence="6">
    <location>
        <begin position="121"/>
        <end position="145"/>
    </location>
</feature>
<evidence type="ECO:0000256" key="5">
    <source>
        <dbReference type="ARBA" id="ARBA00023251"/>
    </source>
</evidence>
<proteinExistence type="inferred from homology"/>
<feature type="domain" description="ABC transmembrane type-2" evidence="7">
    <location>
        <begin position="35"/>
        <end position="266"/>
    </location>
</feature>
<dbReference type="PANTHER" id="PTHR43027">
    <property type="entry name" value="DOXORUBICIN RESISTANCE ABC TRANSPORTER PERMEASE PROTEIN DRRC-RELATED"/>
    <property type="match status" value="1"/>
</dbReference>
<dbReference type="PROSITE" id="PS51012">
    <property type="entry name" value="ABC_TM2"/>
    <property type="match status" value="1"/>
</dbReference>
<evidence type="ECO:0000256" key="1">
    <source>
        <dbReference type="ARBA" id="ARBA00004141"/>
    </source>
</evidence>
<evidence type="ECO:0000256" key="3">
    <source>
        <dbReference type="ARBA" id="ARBA00022989"/>
    </source>
</evidence>
<comment type="subcellular location">
    <subcellularLocation>
        <location evidence="6">Cell membrane</location>
        <topology evidence="6">Multi-pass membrane protein</topology>
    </subcellularLocation>
    <subcellularLocation>
        <location evidence="1">Membrane</location>
        <topology evidence="1">Multi-pass membrane protein</topology>
    </subcellularLocation>
</comment>
<evidence type="ECO:0000259" key="7">
    <source>
        <dbReference type="PROSITE" id="PS51012"/>
    </source>
</evidence>
<comment type="similarity">
    <text evidence="6">Belongs to the ABC-2 integral membrane protein family.</text>
</comment>
<keyword evidence="5" id="KW-0046">Antibiotic resistance</keyword>
<keyword evidence="6" id="KW-1003">Cell membrane</keyword>
<dbReference type="InterPro" id="IPR000412">
    <property type="entry name" value="ABC_2_transport"/>
</dbReference>
<feature type="transmembrane region" description="Helical" evidence="6">
    <location>
        <begin position="77"/>
        <end position="100"/>
    </location>
</feature>
<feature type="transmembrane region" description="Helical" evidence="6">
    <location>
        <begin position="186"/>
        <end position="206"/>
    </location>
</feature>
<dbReference type="PANTHER" id="PTHR43027:SF2">
    <property type="entry name" value="TRANSPORT PERMEASE PROTEIN"/>
    <property type="match status" value="1"/>
</dbReference>
<evidence type="ECO:0000256" key="4">
    <source>
        <dbReference type="ARBA" id="ARBA00023136"/>
    </source>
</evidence>
<feature type="transmembrane region" description="Helical" evidence="6">
    <location>
        <begin position="36"/>
        <end position="57"/>
    </location>
</feature>
<feature type="transmembrane region" description="Helical" evidence="6">
    <location>
        <begin position="157"/>
        <end position="179"/>
    </location>
</feature>
<evidence type="ECO:0000313" key="9">
    <source>
        <dbReference type="Proteomes" id="UP001316189"/>
    </source>
</evidence>
<dbReference type="Proteomes" id="UP001316189">
    <property type="component" value="Chromosome"/>
</dbReference>
<accession>A0ABY5KXY9</accession>
<gene>
    <name evidence="8" type="ORF">NP064_14805</name>
</gene>
<dbReference type="Pfam" id="PF01061">
    <property type="entry name" value="ABC2_membrane"/>
    <property type="match status" value="1"/>
</dbReference>
<feature type="transmembrane region" description="Helical" evidence="6">
    <location>
        <begin position="245"/>
        <end position="263"/>
    </location>
</feature>
<dbReference type="InterPro" id="IPR047817">
    <property type="entry name" value="ABC2_TM_bact-type"/>
</dbReference>
<keyword evidence="3 6" id="KW-1133">Transmembrane helix</keyword>
<keyword evidence="6" id="KW-0813">Transport</keyword>
<name>A0ABY5KXY9_9CELL</name>
<evidence type="ECO:0000256" key="6">
    <source>
        <dbReference type="RuleBase" id="RU361157"/>
    </source>
</evidence>
<keyword evidence="9" id="KW-1185">Reference proteome</keyword>
<reference evidence="8 9" key="1">
    <citation type="submission" date="2022-07" db="EMBL/GenBank/DDBJ databases">
        <title>Novel species in genus cellulomonas.</title>
        <authorList>
            <person name="Ye L."/>
        </authorList>
    </citation>
    <scope>NUCLEOTIDE SEQUENCE [LARGE SCALE GENOMIC DNA]</scope>
    <source>
        <strain evidence="9">zg-Y338</strain>
    </source>
</reference>
<evidence type="ECO:0000313" key="8">
    <source>
        <dbReference type="EMBL" id="UUI75029.1"/>
    </source>
</evidence>
<organism evidence="8 9">
    <name type="scientific">Cellulomonas chengniuliangii</name>
    <dbReference type="NCBI Taxonomy" id="2968084"/>
    <lineage>
        <taxon>Bacteria</taxon>
        <taxon>Bacillati</taxon>
        <taxon>Actinomycetota</taxon>
        <taxon>Actinomycetes</taxon>
        <taxon>Micrococcales</taxon>
        <taxon>Cellulomonadaceae</taxon>
        <taxon>Cellulomonas</taxon>
    </lineage>
</organism>
<sequence>MSATATPTAPATANRRRALTRLVVSEARIFGRQPSAWFFAVLFPVVLLLALGLLMPWADLPFDDSDPVLSQINGITAYTPTVLALAIGTVAYSTLPAVVVGYREKGVLRRLSTTPMPASRLLTAQLTVLGATLVVAAVLTVLAGLVVLDVSMPADPLVVLLAFVLAAASSLAVGCLIAARVGSVGGATGIGMTVYFVSLFFAGVWMPLPLMPDVVQTISAWTPLGAASQALAAGWYGQAFPGVELAVMAGWTVLLVPISAKLFRWT</sequence>